<dbReference type="Gene3D" id="2.60.40.10">
    <property type="entry name" value="Immunoglobulins"/>
    <property type="match status" value="1"/>
</dbReference>
<accession>A0AAE1DR49</accession>
<keyword evidence="1" id="KW-1133">Transmembrane helix</keyword>
<dbReference type="InterPro" id="IPR036116">
    <property type="entry name" value="FN3_sf"/>
</dbReference>
<dbReference type="EMBL" id="JAWDGP010002772">
    <property type="protein sequence ID" value="KAK3780001.1"/>
    <property type="molecule type" value="Genomic_DNA"/>
</dbReference>
<dbReference type="PROSITE" id="PS50853">
    <property type="entry name" value="FN3"/>
    <property type="match status" value="1"/>
</dbReference>
<evidence type="ECO:0000259" key="2">
    <source>
        <dbReference type="PROSITE" id="PS50853"/>
    </source>
</evidence>
<feature type="domain" description="Fibronectin type-III" evidence="2">
    <location>
        <begin position="162"/>
        <end position="257"/>
    </location>
</feature>
<sequence length="318" mass="36129">MELRFKDVRCKHSQEFFCEVRFFGLVEIHKRFVSEKRQCPLELCHLEGYADGKNNFTVALFESIQFSVCFQSPTGTLPKVLEVIPDAGNDSRISSTTLRTSEHSRTFRTFQTKVYLVEVKAITIQPDDLGLWKMSVVDEADKDERNPIFLSFRVNAQGPPQCPLEVNVTKQTNSSITVTWLPGHDGGAPQHFIVFYSQNSSADDRKWHKHTVTFPSNSRYVSSTIKNLHADTGFLFRVAAVNTFNADTVNFSDCEENSVMAKTFAIHQELDIKKPNQNTENLESQNSMLHIIIGVSVPAFIFLMIVVIISLIFRNRGK</sequence>
<evidence type="ECO:0000313" key="3">
    <source>
        <dbReference type="EMBL" id="KAK3780001.1"/>
    </source>
</evidence>
<dbReference type="InterPro" id="IPR013783">
    <property type="entry name" value="Ig-like_fold"/>
</dbReference>
<protein>
    <recommendedName>
        <fullName evidence="2">Fibronectin type-III domain-containing protein</fullName>
    </recommendedName>
</protein>
<evidence type="ECO:0000256" key="1">
    <source>
        <dbReference type="SAM" id="Phobius"/>
    </source>
</evidence>
<organism evidence="3 4">
    <name type="scientific">Elysia crispata</name>
    <name type="common">lettuce slug</name>
    <dbReference type="NCBI Taxonomy" id="231223"/>
    <lineage>
        <taxon>Eukaryota</taxon>
        <taxon>Metazoa</taxon>
        <taxon>Spiralia</taxon>
        <taxon>Lophotrochozoa</taxon>
        <taxon>Mollusca</taxon>
        <taxon>Gastropoda</taxon>
        <taxon>Heterobranchia</taxon>
        <taxon>Euthyneura</taxon>
        <taxon>Panpulmonata</taxon>
        <taxon>Sacoglossa</taxon>
        <taxon>Placobranchoidea</taxon>
        <taxon>Plakobranchidae</taxon>
        <taxon>Elysia</taxon>
    </lineage>
</organism>
<dbReference type="Pfam" id="PF00041">
    <property type="entry name" value="fn3"/>
    <property type="match status" value="1"/>
</dbReference>
<dbReference type="SUPFAM" id="SSF49265">
    <property type="entry name" value="Fibronectin type III"/>
    <property type="match status" value="1"/>
</dbReference>
<reference evidence="3" key="1">
    <citation type="journal article" date="2023" name="G3 (Bethesda)">
        <title>A reference genome for the long-term kleptoplast-retaining sea slug Elysia crispata morphotype clarki.</title>
        <authorList>
            <person name="Eastman K.E."/>
            <person name="Pendleton A.L."/>
            <person name="Shaikh M.A."/>
            <person name="Suttiyut T."/>
            <person name="Ogas R."/>
            <person name="Tomko P."/>
            <person name="Gavelis G."/>
            <person name="Widhalm J.R."/>
            <person name="Wisecaver J.H."/>
        </authorList>
    </citation>
    <scope>NUCLEOTIDE SEQUENCE</scope>
    <source>
        <strain evidence="3">ECLA1</strain>
    </source>
</reference>
<dbReference type="CDD" id="cd00063">
    <property type="entry name" value="FN3"/>
    <property type="match status" value="1"/>
</dbReference>
<dbReference type="InterPro" id="IPR003961">
    <property type="entry name" value="FN3_dom"/>
</dbReference>
<gene>
    <name evidence="3" type="ORF">RRG08_063899</name>
</gene>
<name>A0AAE1DR49_9GAST</name>
<keyword evidence="1" id="KW-0472">Membrane</keyword>
<dbReference type="AlphaFoldDB" id="A0AAE1DR49"/>
<keyword evidence="4" id="KW-1185">Reference proteome</keyword>
<comment type="caution">
    <text evidence="3">The sequence shown here is derived from an EMBL/GenBank/DDBJ whole genome shotgun (WGS) entry which is preliminary data.</text>
</comment>
<keyword evidence="1" id="KW-0812">Transmembrane</keyword>
<evidence type="ECO:0000313" key="4">
    <source>
        <dbReference type="Proteomes" id="UP001283361"/>
    </source>
</evidence>
<proteinExistence type="predicted"/>
<dbReference type="Proteomes" id="UP001283361">
    <property type="component" value="Unassembled WGS sequence"/>
</dbReference>
<feature type="transmembrane region" description="Helical" evidence="1">
    <location>
        <begin position="288"/>
        <end position="313"/>
    </location>
</feature>
<dbReference type="SMART" id="SM00060">
    <property type="entry name" value="FN3"/>
    <property type="match status" value="1"/>
</dbReference>